<keyword evidence="2" id="KW-1185">Reference proteome</keyword>
<gene>
    <name evidence="1" type="ORF">R77569_04530</name>
</gene>
<sequence length="130" mass="14399">MSQDALFYESINDALDAVVKACGGAKVVAAKLWPEKTPDAAHRLLLACLNESRVEKLSPEQTLFLLKLGRERNCHAAMNYLARDCGYADPAPIEPEDERARLQREFIEAQKAMQALAGRMERAGLIRSVA</sequence>
<organism evidence="1 2">
    <name type="scientific">Ralstonia mannitolilytica</name>
    <dbReference type="NCBI Taxonomy" id="105219"/>
    <lineage>
        <taxon>Bacteria</taxon>
        <taxon>Pseudomonadati</taxon>
        <taxon>Pseudomonadota</taxon>
        <taxon>Betaproteobacteria</taxon>
        <taxon>Burkholderiales</taxon>
        <taxon>Burkholderiaceae</taxon>
        <taxon>Ralstonia</taxon>
    </lineage>
</organism>
<protein>
    <submittedName>
        <fullName evidence="1">Uncharacterized protein</fullName>
    </submittedName>
</protein>
<proteinExistence type="predicted"/>
<reference evidence="1 2" key="1">
    <citation type="submission" date="2023-07" db="EMBL/GenBank/DDBJ databases">
        <authorList>
            <person name="Peeters C."/>
        </authorList>
    </citation>
    <scope>NUCLEOTIDE SEQUENCE [LARGE SCALE GENOMIC DNA]</scope>
    <source>
        <strain evidence="1 2">R-77569</strain>
    </source>
</reference>
<accession>A0ABM9L0U8</accession>
<evidence type="ECO:0000313" key="1">
    <source>
        <dbReference type="EMBL" id="CAJ0895774.1"/>
    </source>
</evidence>
<name>A0ABM9L0U8_9RALS</name>
<comment type="caution">
    <text evidence="1">The sequence shown here is derived from an EMBL/GenBank/DDBJ whole genome shotgun (WGS) entry which is preliminary data.</text>
</comment>
<evidence type="ECO:0000313" key="2">
    <source>
        <dbReference type="Proteomes" id="UP001190452"/>
    </source>
</evidence>
<dbReference type="RefSeq" id="WP_316897180.1">
    <property type="nucleotide sequence ID" value="NZ_CAUDKV010000027.1"/>
</dbReference>
<dbReference type="EMBL" id="CAUDKV010000027">
    <property type="protein sequence ID" value="CAJ0895774.1"/>
    <property type="molecule type" value="Genomic_DNA"/>
</dbReference>
<dbReference type="Proteomes" id="UP001190452">
    <property type="component" value="Unassembled WGS sequence"/>
</dbReference>